<dbReference type="RefSeq" id="WP_168819257.1">
    <property type="nucleotide sequence ID" value="NZ_CP051217.1"/>
</dbReference>
<proteinExistence type="predicted"/>
<dbReference type="EMBL" id="CP051217">
    <property type="protein sequence ID" value="QJB69299.1"/>
    <property type="molecule type" value="Genomic_DNA"/>
</dbReference>
<reference evidence="1 2" key="1">
    <citation type="submission" date="2020-04" db="EMBL/GenBank/DDBJ databases">
        <title>Genome sequence for Sphingorhabdus sp. strain M1.</title>
        <authorList>
            <person name="Park S.-J."/>
        </authorList>
    </citation>
    <scope>NUCLEOTIDE SEQUENCE [LARGE SCALE GENOMIC DNA]</scope>
    <source>
        <strain evidence="1 2">JK6</strain>
    </source>
</reference>
<sequence>MDLSRLRIGTLSFQLDDRTMVLSSKVRRKIIRKVAEKHAPDILVCAGFSVDTVKDIRWLHQKSLASYCYVEAANGGKKVDGNQYFLVGGNFKKPLKFGTQKFATQEDFAEGKVSKLENSKNRFHSILDFKAYLMVCGEINVIKGRDKPVFNSDKVKNFVRLADIVINPNHDRMGNPGTLNAKRSLLSKKANDRSKLYINCANWHTNKPSYRAGDQKQYAETLHTIYLDGRRLSQQHISKGKAFEYREIDLSEL</sequence>
<name>A0A6H2DKW0_9SPHN</name>
<protein>
    <submittedName>
        <fullName evidence="1">Uncharacterized protein</fullName>
    </submittedName>
</protein>
<keyword evidence="2" id="KW-1185">Reference proteome</keyword>
<dbReference type="AlphaFoldDB" id="A0A6H2DKW0"/>
<evidence type="ECO:0000313" key="2">
    <source>
        <dbReference type="Proteomes" id="UP000501600"/>
    </source>
</evidence>
<evidence type="ECO:0000313" key="1">
    <source>
        <dbReference type="EMBL" id="QJB69299.1"/>
    </source>
</evidence>
<accession>A0A6H2DKW0</accession>
<organism evidence="1 2">
    <name type="scientific">Parasphingorhabdus halotolerans</name>
    <dbReference type="NCBI Taxonomy" id="2725558"/>
    <lineage>
        <taxon>Bacteria</taxon>
        <taxon>Pseudomonadati</taxon>
        <taxon>Pseudomonadota</taxon>
        <taxon>Alphaproteobacteria</taxon>
        <taxon>Sphingomonadales</taxon>
        <taxon>Sphingomonadaceae</taxon>
        <taxon>Parasphingorhabdus</taxon>
    </lineage>
</organism>
<dbReference type="KEGG" id="phao:HF685_08410"/>
<dbReference type="Proteomes" id="UP000501600">
    <property type="component" value="Chromosome"/>
</dbReference>
<gene>
    <name evidence="1" type="ORF">HF685_08410</name>
</gene>